<gene>
    <name evidence="1" type="ORF">HPG69_016225</name>
</gene>
<protein>
    <submittedName>
        <fullName evidence="1">Uncharacterized protein</fullName>
    </submittedName>
</protein>
<dbReference type="AlphaFoldDB" id="A0A7J7FHM9"/>
<keyword evidence="2" id="KW-1185">Reference proteome</keyword>
<evidence type="ECO:0000313" key="2">
    <source>
        <dbReference type="Proteomes" id="UP000551758"/>
    </source>
</evidence>
<organism evidence="1 2">
    <name type="scientific">Diceros bicornis minor</name>
    <name type="common">South-central black rhinoceros</name>
    <dbReference type="NCBI Taxonomy" id="77932"/>
    <lineage>
        <taxon>Eukaryota</taxon>
        <taxon>Metazoa</taxon>
        <taxon>Chordata</taxon>
        <taxon>Craniata</taxon>
        <taxon>Vertebrata</taxon>
        <taxon>Euteleostomi</taxon>
        <taxon>Mammalia</taxon>
        <taxon>Eutheria</taxon>
        <taxon>Laurasiatheria</taxon>
        <taxon>Perissodactyla</taxon>
        <taxon>Rhinocerotidae</taxon>
        <taxon>Diceros</taxon>
    </lineage>
</organism>
<evidence type="ECO:0000313" key="1">
    <source>
        <dbReference type="EMBL" id="KAF5927585.1"/>
    </source>
</evidence>
<proteinExistence type="predicted"/>
<dbReference type="Proteomes" id="UP000551758">
    <property type="component" value="Unassembled WGS sequence"/>
</dbReference>
<name>A0A7J7FHM9_DICBM</name>
<comment type="caution">
    <text evidence="1">The sequence shown here is derived from an EMBL/GenBank/DDBJ whole genome shotgun (WGS) entry which is preliminary data.</text>
</comment>
<feature type="non-terminal residue" evidence="1">
    <location>
        <position position="1"/>
    </location>
</feature>
<dbReference type="EMBL" id="JACDTQ010000575">
    <property type="protein sequence ID" value="KAF5927585.1"/>
    <property type="molecule type" value="Genomic_DNA"/>
</dbReference>
<reference evidence="1 2" key="1">
    <citation type="journal article" date="2020" name="Mol. Biol. Evol.">
        <title>Interspecific Gene Flow and the Evolution of Specialization in Black and White Rhinoceros.</title>
        <authorList>
            <person name="Moodley Y."/>
            <person name="Westbury M.V."/>
            <person name="Russo I.M."/>
            <person name="Gopalakrishnan S."/>
            <person name="Rakotoarivelo A."/>
            <person name="Olsen R.A."/>
            <person name="Prost S."/>
            <person name="Tunstall T."/>
            <person name="Ryder O.A."/>
            <person name="Dalen L."/>
            <person name="Bruford M.W."/>
        </authorList>
    </citation>
    <scope>NUCLEOTIDE SEQUENCE [LARGE SCALE GENOMIC DNA]</scope>
    <source>
        <strain evidence="1">SBR-YM</strain>
        <tissue evidence="1">Skin</tissue>
    </source>
</reference>
<accession>A0A7J7FHM9</accession>
<sequence>SGCWVIIKANINCPVMNYDNQQLKDKGFHFKYSCSLAVLIILLGLADGVSMPEEYSLGPFAIALKILLSKHALKSPEKPVPPILNIPKSVHKNQLIVNIMVKSISRLLGRKREIKSRNEKMI</sequence>